<dbReference type="Proteomes" id="UP000018209">
    <property type="component" value="Unassembled WGS sequence"/>
</dbReference>
<accession>A0ABQ0IZD2</accession>
<evidence type="ECO:0008006" key="3">
    <source>
        <dbReference type="Google" id="ProtNLM"/>
    </source>
</evidence>
<evidence type="ECO:0000313" key="1">
    <source>
        <dbReference type="EMBL" id="GAD27569.1"/>
    </source>
</evidence>
<protein>
    <recommendedName>
        <fullName evidence="3">Transposase</fullName>
    </recommendedName>
</protein>
<comment type="caution">
    <text evidence="1">The sequence shown here is derived from an EMBL/GenBank/DDBJ whole genome shotgun (WGS) entry which is preliminary data.</text>
</comment>
<evidence type="ECO:0000313" key="2">
    <source>
        <dbReference type="Proteomes" id="UP000018209"/>
    </source>
</evidence>
<reference evidence="1 2" key="1">
    <citation type="submission" date="2013-08" db="EMBL/GenBank/DDBJ databases">
        <title>Gluconobacter thailandicus NBRC 3257 whole genome sequence.</title>
        <authorList>
            <person name="Matsutani M."/>
            <person name="Yakushi T."/>
            <person name="Matsushita K."/>
        </authorList>
    </citation>
    <scope>NUCLEOTIDE SEQUENCE [LARGE SCALE GENOMIC DNA]</scope>
    <source>
        <strain evidence="1 2">NBRC 3257</strain>
    </source>
</reference>
<dbReference type="EMBL" id="BASM01000031">
    <property type="protein sequence ID" value="GAD27569.1"/>
    <property type="molecule type" value="Genomic_DNA"/>
</dbReference>
<keyword evidence="2" id="KW-1185">Reference proteome</keyword>
<organism evidence="1 2">
    <name type="scientific">Gluconobacter thailandicus NBRC 3257</name>
    <dbReference type="NCBI Taxonomy" id="1381097"/>
    <lineage>
        <taxon>Bacteria</taxon>
        <taxon>Pseudomonadati</taxon>
        <taxon>Pseudomonadota</taxon>
        <taxon>Alphaproteobacteria</taxon>
        <taxon>Acetobacterales</taxon>
        <taxon>Acetobacteraceae</taxon>
        <taxon>Gluconobacter</taxon>
    </lineage>
</organism>
<proteinExistence type="predicted"/>
<name>A0ABQ0IZD2_GLUTH</name>
<gene>
    <name evidence="1" type="ORF">NBRC3257_2568</name>
</gene>
<sequence>MAKSGFIRSSVTVSGETTGYHHTCIAVFLGKNDFDDGSSRGQAASSVMSVS</sequence>